<evidence type="ECO:0000259" key="2">
    <source>
        <dbReference type="Pfam" id="PF13786"/>
    </source>
</evidence>
<keyword evidence="4" id="KW-1185">Reference proteome</keyword>
<evidence type="ECO:0000256" key="1">
    <source>
        <dbReference type="SAM" id="Phobius"/>
    </source>
</evidence>
<dbReference type="EMBL" id="QWEG01000019">
    <property type="protein sequence ID" value="RHW32434.1"/>
    <property type="molecule type" value="Genomic_DNA"/>
</dbReference>
<proteinExistence type="predicted"/>
<dbReference type="InterPro" id="IPR025436">
    <property type="entry name" value="DUF4179"/>
</dbReference>
<dbReference type="AlphaFoldDB" id="A0A417YHK5"/>
<dbReference type="Gene3D" id="2.60.40.1630">
    <property type="entry name" value="bacillus anthracis domain"/>
    <property type="match status" value="1"/>
</dbReference>
<protein>
    <submittedName>
        <fullName evidence="3">DUF4179 domain-containing protein</fullName>
    </submittedName>
</protein>
<organism evidence="3 4">
    <name type="scientific">Neobacillus notoginsengisoli</name>
    <dbReference type="NCBI Taxonomy" id="1578198"/>
    <lineage>
        <taxon>Bacteria</taxon>
        <taxon>Bacillati</taxon>
        <taxon>Bacillota</taxon>
        <taxon>Bacilli</taxon>
        <taxon>Bacillales</taxon>
        <taxon>Bacillaceae</taxon>
        <taxon>Neobacillus</taxon>
    </lineage>
</organism>
<keyword evidence="1" id="KW-0472">Membrane</keyword>
<evidence type="ECO:0000313" key="4">
    <source>
        <dbReference type="Proteomes" id="UP000284416"/>
    </source>
</evidence>
<dbReference type="Pfam" id="PF13786">
    <property type="entry name" value="DUF4179"/>
    <property type="match status" value="1"/>
</dbReference>
<keyword evidence="1" id="KW-0812">Transmembrane</keyword>
<comment type="caution">
    <text evidence="3">The sequence shown here is derived from an EMBL/GenBank/DDBJ whole genome shotgun (WGS) entry which is preliminary data.</text>
</comment>
<gene>
    <name evidence="3" type="ORF">D1B31_21155</name>
</gene>
<sequence length="479" mass="54183">MKMRRTNAMDNKQIRTAIDQIAVPKDKVFDAINKGLNKTEHGAKVRKKKVLAGVATAAALLGITIASGFVHPTMNKVLANTPLIGGIFQQFNDSTGMELANQNAVTELNQSLTKNGVTVKLTSAYFDGSMVSITGFVDKDVEKGGNEKGEVSFDVNFEHYKGDQDPWLQGKSNNIQKVEEGYNFQWKIQYPYKSFKENSTLPITIHNINGIKGEWKFNIPIKQEKNRTLVINHEQEYPDDEVKIRIKEIVTAKASSSLIYETVQKYENDDIHIFKAIDEKGKVYRFGNGTTLEESKLEDGYHRTIRTDMTHLNSTITSLTFYQTINVADPKAEQLLDKKSFTLSSKRLGLSLQVNDITQKGNNLIIDYQFTGLPKGLSKHQLDLFENNLQYELLLVDKDYIGEIDPKNPVPPENHSISLNKVKTIDKKMAHFQSTFDLKGEEKIKNFKLNNTILQFDFSSFVPAKELQPIAVELPVEKK</sequence>
<keyword evidence="1" id="KW-1133">Transmembrane helix</keyword>
<evidence type="ECO:0000313" key="3">
    <source>
        <dbReference type="EMBL" id="RHW32434.1"/>
    </source>
</evidence>
<dbReference type="Proteomes" id="UP000284416">
    <property type="component" value="Unassembled WGS sequence"/>
</dbReference>
<feature type="transmembrane region" description="Helical" evidence="1">
    <location>
        <begin position="50"/>
        <end position="70"/>
    </location>
</feature>
<reference evidence="3 4" key="1">
    <citation type="journal article" date="2017" name="Int. J. Syst. Evol. Microbiol.">
        <title>Bacillus notoginsengisoli sp. nov., a novel bacterium isolated from the rhizosphere of Panax notoginseng.</title>
        <authorList>
            <person name="Zhang M.Y."/>
            <person name="Cheng J."/>
            <person name="Cai Y."/>
            <person name="Zhang T.Y."/>
            <person name="Wu Y.Y."/>
            <person name="Manikprabhu D."/>
            <person name="Li W.J."/>
            <person name="Zhang Y.X."/>
        </authorList>
    </citation>
    <scope>NUCLEOTIDE SEQUENCE [LARGE SCALE GENOMIC DNA]</scope>
    <source>
        <strain evidence="3 4">JCM 30743</strain>
    </source>
</reference>
<accession>A0A417YHK5</accession>
<name>A0A417YHK5_9BACI</name>
<feature type="domain" description="DUF4179" evidence="2">
    <location>
        <begin position="46"/>
        <end position="133"/>
    </location>
</feature>